<evidence type="ECO:0000313" key="2">
    <source>
        <dbReference type="Proteomes" id="UP000076532"/>
    </source>
</evidence>
<reference evidence="1 2" key="1">
    <citation type="journal article" date="2016" name="Mol. Biol. Evol.">
        <title>Comparative Genomics of Early-Diverging Mushroom-Forming Fungi Provides Insights into the Origins of Lignocellulose Decay Capabilities.</title>
        <authorList>
            <person name="Nagy L.G."/>
            <person name="Riley R."/>
            <person name="Tritt A."/>
            <person name="Adam C."/>
            <person name="Daum C."/>
            <person name="Floudas D."/>
            <person name="Sun H."/>
            <person name="Yadav J.S."/>
            <person name="Pangilinan J."/>
            <person name="Larsson K.H."/>
            <person name="Matsuura K."/>
            <person name="Barry K."/>
            <person name="Labutti K."/>
            <person name="Kuo R."/>
            <person name="Ohm R.A."/>
            <person name="Bhattacharya S.S."/>
            <person name="Shirouzu T."/>
            <person name="Yoshinaga Y."/>
            <person name="Martin F.M."/>
            <person name="Grigoriev I.V."/>
            <person name="Hibbett D.S."/>
        </authorList>
    </citation>
    <scope>NUCLEOTIDE SEQUENCE [LARGE SCALE GENOMIC DNA]</scope>
    <source>
        <strain evidence="1 2">CBS 109695</strain>
    </source>
</reference>
<protein>
    <submittedName>
        <fullName evidence="1">Uncharacterized protein</fullName>
    </submittedName>
</protein>
<keyword evidence="2" id="KW-1185">Reference proteome</keyword>
<gene>
    <name evidence="1" type="ORF">FIBSPDRAFT_856176</name>
</gene>
<feature type="non-terminal residue" evidence="1">
    <location>
        <position position="66"/>
    </location>
</feature>
<sequence length="66" mass="7068">MSVFSERRSPSLESVSIATSLSSFDENPDSETGPGIPNVMIPGVHGAAQGDSVVNWIQGELKDWLH</sequence>
<dbReference type="AlphaFoldDB" id="A0A166NN48"/>
<dbReference type="Proteomes" id="UP000076532">
    <property type="component" value="Unassembled WGS sequence"/>
</dbReference>
<organism evidence="1 2">
    <name type="scientific">Athelia psychrophila</name>
    <dbReference type="NCBI Taxonomy" id="1759441"/>
    <lineage>
        <taxon>Eukaryota</taxon>
        <taxon>Fungi</taxon>
        <taxon>Dikarya</taxon>
        <taxon>Basidiomycota</taxon>
        <taxon>Agaricomycotina</taxon>
        <taxon>Agaricomycetes</taxon>
        <taxon>Agaricomycetidae</taxon>
        <taxon>Atheliales</taxon>
        <taxon>Atheliaceae</taxon>
        <taxon>Athelia</taxon>
    </lineage>
</organism>
<evidence type="ECO:0000313" key="1">
    <source>
        <dbReference type="EMBL" id="KZP25199.1"/>
    </source>
</evidence>
<proteinExistence type="predicted"/>
<dbReference type="EMBL" id="KV417522">
    <property type="protein sequence ID" value="KZP25199.1"/>
    <property type="molecule type" value="Genomic_DNA"/>
</dbReference>
<accession>A0A166NN48</accession>
<name>A0A166NN48_9AGAM</name>